<dbReference type="EMBL" id="JAVRHL010000002">
    <property type="protein sequence ID" value="MDT0683122.1"/>
    <property type="molecule type" value="Genomic_DNA"/>
</dbReference>
<proteinExistence type="predicted"/>
<dbReference type="RefSeq" id="WP_311691296.1">
    <property type="nucleotide sequence ID" value="NZ_JAVRHL010000002.1"/>
</dbReference>
<protein>
    <submittedName>
        <fullName evidence="2">ATP-binding protein</fullName>
    </submittedName>
</protein>
<dbReference type="Proteomes" id="UP001265259">
    <property type="component" value="Unassembled WGS sequence"/>
</dbReference>
<keyword evidence="2" id="KW-0547">Nucleotide-binding</keyword>
<evidence type="ECO:0000256" key="1">
    <source>
        <dbReference type="SAM" id="MobiDB-lite"/>
    </source>
</evidence>
<sequence length="342" mass="37364">MTNASKGINLPVDELRNLHIGTPSYRSLKDNLARLFRAGPDGTLTHEPVLFTRGTETHGIILIAGAGAGKTPDIGEAIGSIEALTDNHETGVPRYIHVTVGSPATLRSLAVQFLEKLGLDGVGDRVKVHELWTMVRRRLQRLGISLVVVDEVHDMFRSTPGSETDAMFRMMKSLMQGDHPVVLLLGGTERLLAVTGLDAQVNRRFRKVIAQPLDCGGNADSIHKTVAFYAGKAGLALSIRDDLAVRLIHGARYRFGRCVEITIAAIDEALRAGDDTLTGQHFETAWGMEEGCPLTANVFAVEDFMSIQLEDDDEIGERIQVAREKKRRAKATPKSKRGKKVA</sequence>
<accession>A0ABU3DHC2</accession>
<reference evidence="2 3" key="1">
    <citation type="submission" date="2023-09" db="EMBL/GenBank/DDBJ databases">
        <authorList>
            <person name="Rey-Velasco X."/>
        </authorList>
    </citation>
    <scope>NUCLEOTIDE SEQUENCE [LARGE SCALE GENOMIC DNA]</scope>
    <source>
        <strain evidence="2 3">F158</strain>
    </source>
</reference>
<evidence type="ECO:0000313" key="3">
    <source>
        <dbReference type="Proteomes" id="UP001265259"/>
    </source>
</evidence>
<dbReference type="InterPro" id="IPR008868">
    <property type="entry name" value="TniB"/>
</dbReference>
<gene>
    <name evidence="2" type="ORF">RM543_10530</name>
</gene>
<feature type="region of interest" description="Disordered" evidence="1">
    <location>
        <begin position="322"/>
        <end position="342"/>
    </location>
</feature>
<dbReference type="InterPro" id="IPR027417">
    <property type="entry name" value="P-loop_NTPase"/>
</dbReference>
<feature type="compositionally biased region" description="Basic residues" evidence="1">
    <location>
        <begin position="324"/>
        <end position="342"/>
    </location>
</feature>
<evidence type="ECO:0000313" key="2">
    <source>
        <dbReference type="EMBL" id="MDT0683122.1"/>
    </source>
</evidence>
<dbReference type="Gene3D" id="3.40.50.300">
    <property type="entry name" value="P-loop containing nucleotide triphosphate hydrolases"/>
    <property type="match status" value="1"/>
</dbReference>
<keyword evidence="2" id="KW-0067">ATP-binding</keyword>
<dbReference type="Pfam" id="PF05621">
    <property type="entry name" value="TniB"/>
    <property type="match status" value="1"/>
</dbReference>
<comment type="caution">
    <text evidence="2">The sequence shown here is derived from an EMBL/GenBank/DDBJ whole genome shotgun (WGS) entry which is preliminary data.</text>
</comment>
<organism evidence="2 3">
    <name type="scientific">Tropicimonas omnivorans</name>
    <dbReference type="NCBI Taxonomy" id="3075590"/>
    <lineage>
        <taxon>Bacteria</taxon>
        <taxon>Pseudomonadati</taxon>
        <taxon>Pseudomonadota</taxon>
        <taxon>Alphaproteobacteria</taxon>
        <taxon>Rhodobacterales</taxon>
        <taxon>Roseobacteraceae</taxon>
        <taxon>Tropicimonas</taxon>
    </lineage>
</organism>
<keyword evidence="3" id="KW-1185">Reference proteome</keyword>
<name>A0ABU3DHC2_9RHOB</name>
<dbReference type="SUPFAM" id="SSF52540">
    <property type="entry name" value="P-loop containing nucleoside triphosphate hydrolases"/>
    <property type="match status" value="1"/>
</dbReference>
<dbReference type="GO" id="GO:0005524">
    <property type="term" value="F:ATP binding"/>
    <property type="evidence" value="ECO:0007669"/>
    <property type="project" value="UniProtKB-KW"/>
</dbReference>